<dbReference type="GO" id="GO:0005634">
    <property type="term" value="C:nucleus"/>
    <property type="evidence" value="ECO:0007669"/>
    <property type="project" value="TreeGrafter"/>
</dbReference>
<dbReference type="InterPro" id="IPR018200">
    <property type="entry name" value="USP_CS"/>
</dbReference>
<dbReference type="InterPro" id="IPR001394">
    <property type="entry name" value="Peptidase_C19_UCH"/>
</dbReference>
<evidence type="ECO:0000256" key="1">
    <source>
        <dbReference type="SAM" id="MobiDB-lite"/>
    </source>
</evidence>
<feature type="domain" description="USP" evidence="2">
    <location>
        <begin position="106"/>
        <end position="367"/>
    </location>
</feature>
<evidence type="ECO:0000259" key="2">
    <source>
        <dbReference type="PROSITE" id="PS50235"/>
    </source>
</evidence>
<proteinExistence type="predicted"/>
<sequence>MSSPSPRSPKRAHLEDEGPSRAAKHQKLKENLPDKFKGIKEEKELSSGEDDRYGGRTKIAKLDDTTEDEMTRRVKVANWAGMIKRRRETAGKLSDDRSRMPAASQRGMPNFTGVLCYRIALLQALLHLPLLVNWLLDFVLPEHCVSDNSQECFACVLRLLTVEYWKVPGGVRQVSPVFRAMHGVIKRLGWTETGQADPDEQMLFFFKKMQTELPSSIYGLIESLFQSFWTQQINCHCGTTSLTHGSEIKHTLCLSPRIPDGRLDQYIRRVYREAVPYRCEGCHILKTRPKLRLFHLSAAILCIQLSRCDETGRKITYSVNIPDELDFSNVAHEENKDCLKYKLCAVVQHKGSARGGHYVYIFLKALK</sequence>
<dbReference type="Pfam" id="PF00443">
    <property type="entry name" value="UCH"/>
    <property type="match status" value="1"/>
</dbReference>
<dbReference type="GO" id="GO:0004843">
    <property type="term" value="F:cysteine-type deubiquitinase activity"/>
    <property type="evidence" value="ECO:0007669"/>
    <property type="project" value="InterPro"/>
</dbReference>
<feature type="compositionally biased region" description="Basic and acidic residues" evidence="1">
    <location>
        <begin position="28"/>
        <end position="54"/>
    </location>
</feature>
<dbReference type="Gene3D" id="3.90.70.10">
    <property type="entry name" value="Cysteine proteinases"/>
    <property type="match status" value="1"/>
</dbReference>
<dbReference type="PROSITE" id="PS00973">
    <property type="entry name" value="USP_2"/>
    <property type="match status" value="1"/>
</dbReference>
<dbReference type="OrthoDB" id="289038at2759"/>
<comment type="caution">
    <text evidence="3">The sequence shown here is derived from an EMBL/GenBank/DDBJ whole genome shotgun (WGS) entry which is preliminary data.</text>
</comment>
<organism evidence="3 4">
    <name type="scientific">Cudoniella acicularis</name>
    <dbReference type="NCBI Taxonomy" id="354080"/>
    <lineage>
        <taxon>Eukaryota</taxon>
        <taxon>Fungi</taxon>
        <taxon>Dikarya</taxon>
        <taxon>Ascomycota</taxon>
        <taxon>Pezizomycotina</taxon>
        <taxon>Leotiomycetes</taxon>
        <taxon>Helotiales</taxon>
        <taxon>Tricladiaceae</taxon>
        <taxon>Cudoniella</taxon>
    </lineage>
</organism>
<feature type="region of interest" description="Disordered" evidence="1">
    <location>
        <begin position="1"/>
        <end position="54"/>
    </location>
</feature>
<dbReference type="InterPro" id="IPR050164">
    <property type="entry name" value="Peptidase_C19"/>
</dbReference>
<dbReference type="AlphaFoldDB" id="A0A8H4RCB5"/>
<protein>
    <recommendedName>
        <fullName evidence="2">USP domain-containing protein</fullName>
    </recommendedName>
</protein>
<dbReference type="InterPro" id="IPR038765">
    <property type="entry name" value="Papain-like_cys_pep_sf"/>
</dbReference>
<gene>
    <name evidence="3" type="ORF">G7Y89_g10670</name>
</gene>
<dbReference type="GO" id="GO:0005829">
    <property type="term" value="C:cytosol"/>
    <property type="evidence" value="ECO:0007669"/>
    <property type="project" value="TreeGrafter"/>
</dbReference>
<dbReference type="InterPro" id="IPR028889">
    <property type="entry name" value="USP"/>
</dbReference>
<evidence type="ECO:0000313" key="3">
    <source>
        <dbReference type="EMBL" id="KAF4627485.1"/>
    </source>
</evidence>
<dbReference type="GO" id="GO:0016579">
    <property type="term" value="P:protein deubiquitination"/>
    <property type="evidence" value="ECO:0007669"/>
    <property type="project" value="InterPro"/>
</dbReference>
<dbReference type="Proteomes" id="UP000566819">
    <property type="component" value="Unassembled WGS sequence"/>
</dbReference>
<dbReference type="PROSITE" id="PS50235">
    <property type="entry name" value="USP_3"/>
    <property type="match status" value="1"/>
</dbReference>
<reference evidence="3 4" key="1">
    <citation type="submission" date="2020-03" db="EMBL/GenBank/DDBJ databases">
        <title>Draft Genome Sequence of Cudoniella acicularis.</title>
        <authorList>
            <person name="Buettner E."/>
            <person name="Kellner H."/>
        </authorList>
    </citation>
    <scope>NUCLEOTIDE SEQUENCE [LARGE SCALE GENOMIC DNA]</scope>
    <source>
        <strain evidence="3 4">DSM 108380</strain>
    </source>
</reference>
<evidence type="ECO:0000313" key="4">
    <source>
        <dbReference type="Proteomes" id="UP000566819"/>
    </source>
</evidence>
<name>A0A8H4RCB5_9HELO</name>
<accession>A0A8H4RCB5</accession>
<dbReference type="PANTHER" id="PTHR24006">
    <property type="entry name" value="UBIQUITIN CARBOXYL-TERMINAL HYDROLASE"/>
    <property type="match status" value="1"/>
</dbReference>
<keyword evidence="4" id="KW-1185">Reference proteome</keyword>
<dbReference type="SUPFAM" id="SSF54001">
    <property type="entry name" value="Cysteine proteinases"/>
    <property type="match status" value="1"/>
</dbReference>
<dbReference type="CDD" id="cd02257">
    <property type="entry name" value="Peptidase_C19"/>
    <property type="match status" value="1"/>
</dbReference>
<dbReference type="EMBL" id="JAAMPI010000961">
    <property type="protein sequence ID" value="KAF4627485.1"/>
    <property type="molecule type" value="Genomic_DNA"/>
</dbReference>